<dbReference type="Pfam" id="PF02321">
    <property type="entry name" value="OEP"/>
    <property type="match status" value="2"/>
</dbReference>
<keyword evidence="8" id="KW-0732">Signal</keyword>
<sequence>MRRALFVFTAAIFFLAGSAFALTLKESIDVALRQNPSITAARQKAEAADARLAQAVGAFLPTIKLDGNYGKTYTQPSTVQFTTATTSGAVTQTLTFGTDAVSDTHGWTASLSQPIFAAALLPGYEIAKKSAALAREDHNRSILGTSFDVTRAYFGVLAAEKLVELSRESKQMAESHLTQVNKMVAAGAAPAADRLRSEVQAANSEVGLVRALNQLALARNAFNNALGRSIEEEVKLEAAAESDKVAIPLYSELIELALRNRPDWKQYIISKEISEENLRLTKTDYLPSVFLSGSTGNQVVEYPAYRSDVNSWRVTGAASWTLFDGLGRQNRIREAAANLEAQRALEEQVKRGIELEVRDAYFNLRSGLETIGSAKKAVASAEENNRVSAARFALGAGTNIEVLDAQVSLTQARINYLQAIYDVETAKAKINKVVGKEVL</sequence>
<evidence type="ECO:0000256" key="5">
    <source>
        <dbReference type="ARBA" id="ARBA00022692"/>
    </source>
</evidence>
<dbReference type="Proteomes" id="UP000178724">
    <property type="component" value="Unassembled WGS sequence"/>
</dbReference>
<dbReference type="Gene3D" id="1.20.1600.10">
    <property type="entry name" value="Outer membrane efflux proteins (OEP)"/>
    <property type="match status" value="1"/>
</dbReference>
<feature type="signal peptide" evidence="8">
    <location>
        <begin position="1"/>
        <end position="21"/>
    </location>
</feature>
<reference evidence="9 10" key="1">
    <citation type="journal article" date="2016" name="Nat. Commun.">
        <title>Thousands of microbial genomes shed light on interconnected biogeochemical processes in an aquifer system.</title>
        <authorList>
            <person name="Anantharaman K."/>
            <person name="Brown C.T."/>
            <person name="Hug L.A."/>
            <person name="Sharon I."/>
            <person name="Castelle C.J."/>
            <person name="Probst A.J."/>
            <person name="Thomas B.C."/>
            <person name="Singh A."/>
            <person name="Wilkins M.J."/>
            <person name="Karaoz U."/>
            <person name="Brodie E.L."/>
            <person name="Williams K.H."/>
            <person name="Hubbard S.S."/>
            <person name="Banfield J.F."/>
        </authorList>
    </citation>
    <scope>NUCLEOTIDE SEQUENCE [LARGE SCALE GENOMIC DNA]</scope>
</reference>
<comment type="similarity">
    <text evidence="2">Belongs to the outer membrane factor (OMF) (TC 1.B.17) family.</text>
</comment>
<dbReference type="GO" id="GO:1990281">
    <property type="term" value="C:efflux pump complex"/>
    <property type="evidence" value="ECO:0007669"/>
    <property type="project" value="TreeGrafter"/>
</dbReference>
<gene>
    <name evidence="9" type="ORF">A2625_04930</name>
</gene>
<evidence type="ECO:0000313" key="10">
    <source>
        <dbReference type="Proteomes" id="UP000178724"/>
    </source>
</evidence>
<name>A0A1F4Q2S3_UNCSA</name>
<evidence type="ECO:0000313" key="9">
    <source>
        <dbReference type="EMBL" id="OGB90136.1"/>
    </source>
</evidence>
<keyword evidence="4" id="KW-1134">Transmembrane beta strand</keyword>
<dbReference type="GO" id="GO:0015288">
    <property type="term" value="F:porin activity"/>
    <property type="evidence" value="ECO:0007669"/>
    <property type="project" value="TreeGrafter"/>
</dbReference>
<evidence type="ECO:0000256" key="7">
    <source>
        <dbReference type="ARBA" id="ARBA00023237"/>
    </source>
</evidence>
<comment type="subcellular location">
    <subcellularLocation>
        <location evidence="1">Cell outer membrane</location>
    </subcellularLocation>
</comment>
<dbReference type="InterPro" id="IPR003423">
    <property type="entry name" value="OMP_efflux"/>
</dbReference>
<accession>A0A1F4Q2S3</accession>
<evidence type="ECO:0000256" key="2">
    <source>
        <dbReference type="ARBA" id="ARBA00007613"/>
    </source>
</evidence>
<keyword evidence="6" id="KW-0472">Membrane</keyword>
<organism evidence="9 10">
    <name type="scientific">candidate division WOR-1 bacterium RIFCSPHIGHO2_01_FULL_53_15</name>
    <dbReference type="NCBI Taxonomy" id="1802564"/>
    <lineage>
        <taxon>Bacteria</taxon>
        <taxon>Bacillati</taxon>
        <taxon>Saganbacteria</taxon>
    </lineage>
</organism>
<keyword evidence="3" id="KW-0813">Transport</keyword>
<feature type="chain" id="PRO_5009513505" description="Transporter" evidence="8">
    <location>
        <begin position="22"/>
        <end position="439"/>
    </location>
</feature>
<dbReference type="GO" id="GO:0015562">
    <property type="term" value="F:efflux transmembrane transporter activity"/>
    <property type="evidence" value="ECO:0007669"/>
    <property type="project" value="InterPro"/>
</dbReference>
<dbReference type="GO" id="GO:0009279">
    <property type="term" value="C:cell outer membrane"/>
    <property type="evidence" value="ECO:0007669"/>
    <property type="project" value="UniProtKB-SubCell"/>
</dbReference>
<evidence type="ECO:0000256" key="6">
    <source>
        <dbReference type="ARBA" id="ARBA00023136"/>
    </source>
</evidence>
<dbReference type="SUPFAM" id="SSF56954">
    <property type="entry name" value="Outer membrane efflux proteins (OEP)"/>
    <property type="match status" value="1"/>
</dbReference>
<keyword evidence="7" id="KW-0998">Cell outer membrane</keyword>
<dbReference type="InterPro" id="IPR028351">
    <property type="entry name" value="CyaE"/>
</dbReference>
<proteinExistence type="inferred from homology"/>
<keyword evidence="5" id="KW-0812">Transmembrane</keyword>
<evidence type="ECO:0008006" key="11">
    <source>
        <dbReference type="Google" id="ProtNLM"/>
    </source>
</evidence>
<comment type="caution">
    <text evidence="9">The sequence shown here is derived from an EMBL/GenBank/DDBJ whole genome shotgun (WGS) entry which is preliminary data.</text>
</comment>
<evidence type="ECO:0000256" key="3">
    <source>
        <dbReference type="ARBA" id="ARBA00022448"/>
    </source>
</evidence>
<dbReference type="EMBL" id="METM01000015">
    <property type="protein sequence ID" value="OGB90136.1"/>
    <property type="molecule type" value="Genomic_DNA"/>
</dbReference>
<evidence type="ECO:0000256" key="8">
    <source>
        <dbReference type="SAM" id="SignalP"/>
    </source>
</evidence>
<dbReference type="PANTHER" id="PTHR30026:SF20">
    <property type="entry name" value="OUTER MEMBRANE PROTEIN TOLC"/>
    <property type="match status" value="1"/>
</dbReference>
<protein>
    <recommendedName>
        <fullName evidence="11">Transporter</fullName>
    </recommendedName>
</protein>
<dbReference type="PIRSF" id="PIRSF001892">
    <property type="entry name" value="CyaE"/>
    <property type="match status" value="1"/>
</dbReference>
<dbReference type="PANTHER" id="PTHR30026">
    <property type="entry name" value="OUTER MEMBRANE PROTEIN TOLC"/>
    <property type="match status" value="1"/>
</dbReference>
<evidence type="ECO:0000256" key="4">
    <source>
        <dbReference type="ARBA" id="ARBA00022452"/>
    </source>
</evidence>
<dbReference type="AlphaFoldDB" id="A0A1F4Q2S3"/>
<evidence type="ECO:0000256" key="1">
    <source>
        <dbReference type="ARBA" id="ARBA00004442"/>
    </source>
</evidence>
<dbReference type="InterPro" id="IPR051906">
    <property type="entry name" value="TolC-like"/>
</dbReference>